<proteinExistence type="predicted"/>
<protein>
    <submittedName>
        <fullName evidence="1">Uncharacterized protein</fullName>
    </submittedName>
</protein>
<dbReference type="EMBL" id="CAWUHD010000213">
    <property type="protein sequence ID" value="CAK7238181.1"/>
    <property type="molecule type" value="Genomic_DNA"/>
</dbReference>
<comment type="caution">
    <text evidence="1">The sequence shown here is derived from an EMBL/GenBank/DDBJ whole genome shotgun (WGS) entry which is preliminary data.</text>
</comment>
<name>A0ABP0D1U3_9PEZI</name>
<evidence type="ECO:0000313" key="1">
    <source>
        <dbReference type="EMBL" id="CAK7238181.1"/>
    </source>
</evidence>
<sequence>MAPATGSSGHDTPAAADDGSMDALVRRVEEFQAANQMDVVNRLAVENARLVQSVAACHEALGGAIKLSKLVEQACGALHKALAAYAREDAAADQRWLAFWGIHTDSGLPLAPCPGGWI</sequence>
<reference evidence="1 2" key="1">
    <citation type="submission" date="2024-01" db="EMBL/GenBank/DDBJ databases">
        <authorList>
            <person name="Allen C."/>
            <person name="Tagirdzhanova G."/>
        </authorList>
    </citation>
    <scope>NUCLEOTIDE SEQUENCE [LARGE SCALE GENOMIC DNA]</scope>
</reference>
<evidence type="ECO:0000313" key="2">
    <source>
        <dbReference type="Proteomes" id="UP001642482"/>
    </source>
</evidence>
<accession>A0ABP0D1U3</accession>
<keyword evidence="2" id="KW-1185">Reference proteome</keyword>
<gene>
    <name evidence="1" type="ORF">SEUCBS140593_010407</name>
</gene>
<dbReference type="Proteomes" id="UP001642482">
    <property type="component" value="Unassembled WGS sequence"/>
</dbReference>
<organism evidence="1 2">
    <name type="scientific">Sporothrix eucalyptigena</name>
    <dbReference type="NCBI Taxonomy" id="1812306"/>
    <lineage>
        <taxon>Eukaryota</taxon>
        <taxon>Fungi</taxon>
        <taxon>Dikarya</taxon>
        <taxon>Ascomycota</taxon>
        <taxon>Pezizomycotina</taxon>
        <taxon>Sordariomycetes</taxon>
        <taxon>Sordariomycetidae</taxon>
        <taxon>Ophiostomatales</taxon>
        <taxon>Ophiostomataceae</taxon>
        <taxon>Sporothrix</taxon>
    </lineage>
</organism>